<dbReference type="PROSITE" id="PS51257">
    <property type="entry name" value="PROKAR_LIPOPROTEIN"/>
    <property type="match status" value="1"/>
</dbReference>
<evidence type="ECO:0008006" key="3">
    <source>
        <dbReference type="Google" id="ProtNLM"/>
    </source>
</evidence>
<evidence type="ECO:0000313" key="1">
    <source>
        <dbReference type="EMBL" id="ATS92397.1"/>
    </source>
</evidence>
<dbReference type="Proteomes" id="UP000241675">
    <property type="component" value="Segment"/>
</dbReference>
<accession>A0A2D2W2N3</accession>
<dbReference type="EMBL" id="MG189906">
    <property type="protein sequence ID" value="ATS92397.1"/>
    <property type="molecule type" value="Genomic_DNA"/>
</dbReference>
<reference evidence="1 2" key="2">
    <citation type="submission" date="2017-11" db="EMBL/GenBank/DDBJ databases">
        <title>Lysogenic conversion of Stenotrophomonas maltophilia by temperate phage DLP4.</title>
        <authorList>
            <person name="Dennis J."/>
            <person name="Stothard P."/>
        </authorList>
    </citation>
    <scope>NUCLEOTIDE SEQUENCE [LARGE SCALE GENOMIC DNA]</scope>
</reference>
<keyword evidence="2" id="KW-1185">Reference proteome</keyword>
<gene>
    <name evidence="1" type="ORF">DLP05_051</name>
</gene>
<evidence type="ECO:0000313" key="2">
    <source>
        <dbReference type="Proteomes" id="UP000241675"/>
    </source>
</evidence>
<protein>
    <recommendedName>
        <fullName evidence="3">Lipoprotein</fullName>
    </recommendedName>
</protein>
<proteinExistence type="predicted"/>
<organism evidence="1 2">
    <name type="scientific">Stenotrophomonas phage vB_SmaS_DLP_5</name>
    <dbReference type="NCBI Taxonomy" id="2044561"/>
    <lineage>
        <taxon>Viruses</taxon>
        <taxon>Duplodnaviria</taxon>
        <taxon>Heunggongvirae</taxon>
        <taxon>Uroviricota</taxon>
        <taxon>Caudoviricetes</taxon>
        <taxon>Delepquintavirus</taxon>
        <taxon>Delepquintavirus DLP5</taxon>
    </lineage>
</organism>
<reference evidence="2" key="1">
    <citation type="submission" date="2017-10" db="EMBL/GenBank/DDBJ databases">
        <authorList>
            <person name="Peters D.L."/>
        </authorList>
    </citation>
    <scope>NUCLEOTIDE SEQUENCE [LARGE SCALE GENOMIC DNA]</scope>
</reference>
<sequence>MKWAAMAVLMVLAVGCKRAEPVGGHTSTGDLPPKSTVLRDHNGRAWIVTQDCWQRRCEMVRVPEVDTHGE</sequence>
<name>A0A2D2W2N3_9CAUD</name>